<dbReference type="InterPro" id="IPR000198">
    <property type="entry name" value="RhoGAP_dom"/>
</dbReference>
<gene>
    <name evidence="4" type="ORF">EB796_010542</name>
</gene>
<dbReference type="Pfam" id="PF00620">
    <property type="entry name" value="RhoGAP"/>
    <property type="match status" value="1"/>
</dbReference>
<dbReference type="GO" id="GO:0051056">
    <property type="term" value="P:regulation of small GTPase mediated signal transduction"/>
    <property type="evidence" value="ECO:0007669"/>
    <property type="project" value="TreeGrafter"/>
</dbReference>
<evidence type="ECO:0000256" key="1">
    <source>
        <dbReference type="ARBA" id="ARBA00022468"/>
    </source>
</evidence>
<sequence>MHSLDVSALKKRKSMVCILIQMLSCVNFPLVRMVLLLLHKVAQHAANNLMNADNLGTIFTPHMFYPKDISELSAKMTSVVSFMITHAPEIILPPRLLAIDALTYLRKKRAELGTSEDSLTSLGSISSGSNLAATKRKHCNDETDEAEAPINTVVTFGSRCPGKVEHDTTAIELAKLHAHVQNMEDSNTKRMFLKRVNENSHKKDSTCKSIGDSIKRTFSKRYRSKSRSKTPEKVLESPATLPASKSKCTQTATTPKVKLPLLNTSVELLQESPYPLHRAAVRNLCKAEGGLSRGKNTPEFSPIHNSRAGTESQQPAASTPLSHKSPLKPTNQNSSDGCWQPSLKKTKPSKVLMVYHKKLDDMKDHPATPPRVSGKMTLNDSGFNC</sequence>
<organism evidence="4 5">
    <name type="scientific">Bugula neritina</name>
    <name type="common">Brown bryozoan</name>
    <name type="synonym">Sertularia neritina</name>
    <dbReference type="NCBI Taxonomy" id="10212"/>
    <lineage>
        <taxon>Eukaryota</taxon>
        <taxon>Metazoa</taxon>
        <taxon>Spiralia</taxon>
        <taxon>Lophotrochozoa</taxon>
        <taxon>Bryozoa</taxon>
        <taxon>Gymnolaemata</taxon>
        <taxon>Cheilostomatida</taxon>
        <taxon>Flustrina</taxon>
        <taxon>Buguloidea</taxon>
        <taxon>Bugulidae</taxon>
        <taxon>Bugula</taxon>
    </lineage>
</organism>
<feature type="region of interest" description="Disordered" evidence="2">
    <location>
        <begin position="361"/>
        <end position="385"/>
    </location>
</feature>
<proteinExistence type="predicted"/>
<feature type="compositionally biased region" description="Polar residues" evidence="2">
    <location>
        <begin position="294"/>
        <end position="337"/>
    </location>
</feature>
<evidence type="ECO:0000313" key="5">
    <source>
        <dbReference type="Proteomes" id="UP000593567"/>
    </source>
</evidence>
<comment type="caution">
    <text evidence="4">The sequence shown here is derived from an EMBL/GenBank/DDBJ whole genome shotgun (WGS) entry which is preliminary data.</text>
</comment>
<dbReference type="OrthoDB" id="10061772at2759"/>
<reference evidence="4" key="1">
    <citation type="submission" date="2020-06" db="EMBL/GenBank/DDBJ databases">
        <title>Draft genome of Bugula neritina, a colonial animal packing powerful symbionts and potential medicines.</title>
        <authorList>
            <person name="Rayko M."/>
        </authorList>
    </citation>
    <scope>NUCLEOTIDE SEQUENCE [LARGE SCALE GENOMIC DNA]</scope>
    <source>
        <strain evidence="4">Kwan_BN1</strain>
    </source>
</reference>
<feature type="compositionally biased region" description="Polar residues" evidence="2">
    <location>
        <begin position="376"/>
        <end position="385"/>
    </location>
</feature>
<dbReference type="GO" id="GO:0007165">
    <property type="term" value="P:signal transduction"/>
    <property type="evidence" value="ECO:0007669"/>
    <property type="project" value="InterPro"/>
</dbReference>
<evidence type="ECO:0000256" key="2">
    <source>
        <dbReference type="SAM" id="MobiDB-lite"/>
    </source>
</evidence>
<feature type="compositionally biased region" description="Basic residues" evidence="2">
    <location>
        <begin position="218"/>
        <end position="228"/>
    </location>
</feature>
<dbReference type="GO" id="GO:0005096">
    <property type="term" value="F:GTPase activator activity"/>
    <property type="evidence" value="ECO:0007669"/>
    <property type="project" value="UniProtKB-KW"/>
</dbReference>
<dbReference type="PANTHER" id="PTHR14963:SF7">
    <property type="entry name" value="RHO GTPASE-ACTIVATING PROTEIN 19"/>
    <property type="match status" value="1"/>
</dbReference>
<dbReference type="AlphaFoldDB" id="A0A7J7JZQ8"/>
<evidence type="ECO:0000313" key="4">
    <source>
        <dbReference type="EMBL" id="KAF6031184.1"/>
    </source>
</evidence>
<dbReference type="Proteomes" id="UP000593567">
    <property type="component" value="Unassembled WGS sequence"/>
</dbReference>
<keyword evidence="5" id="KW-1185">Reference proteome</keyword>
<dbReference type="Gene3D" id="1.10.555.10">
    <property type="entry name" value="Rho GTPase activation protein"/>
    <property type="match status" value="1"/>
</dbReference>
<evidence type="ECO:0000259" key="3">
    <source>
        <dbReference type="PROSITE" id="PS50238"/>
    </source>
</evidence>
<feature type="domain" description="Rho-GAP" evidence="3">
    <location>
        <begin position="1"/>
        <end position="91"/>
    </location>
</feature>
<dbReference type="InterPro" id="IPR008936">
    <property type="entry name" value="Rho_GTPase_activation_prot"/>
</dbReference>
<dbReference type="PANTHER" id="PTHR14963">
    <property type="entry name" value="RHO GTPASE ACTIVATING PROTEIN 18,19-RELATED"/>
    <property type="match status" value="1"/>
</dbReference>
<keyword evidence="1" id="KW-0343">GTPase activation</keyword>
<accession>A0A7J7JZQ8</accession>
<feature type="region of interest" description="Disordered" evidence="2">
    <location>
        <begin position="289"/>
        <end position="343"/>
    </location>
</feature>
<name>A0A7J7JZQ8_BUGNE</name>
<feature type="region of interest" description="Disordered" evidence="2">
    <location>
        <begin position="218"/>
        <end position="251"/>
    </location>
</feature>
<dbReference type="EMBL" id="VXIV02001635">
    <property type="protein sequence ID" value="KAF6031184.1"/>
    <property type="molecule type" value="Genomic_DNA"/>
</dbReference>
<protein>
    <recommendedName>
        <fullName evidence="3">Rho-GAP domain-containing protein</fullName>
    </recommendedName>
</protein>
<dbReference type="PROSITE" id="PS50238">
    <property type="entry name" value="RHOGAP"/>
    <property type="match status" value="1"/>
</dbReference>
<dbReference type="SUPFAM" id="SSF48350">
    <property type="entry name" value="GTPase activation domain, GAP"/>
    <property type="match status" value="1"/>
</dbReference>
<dbReference type="GO" id="GO:0005737">
    <property type="term" value="C:cytoplasm"/>
    <property type="evidence" value="ECO:0007669"/>
    <property type="project" value="TreeGrafter"/>
</dbReference>